<keyword evidence="2" id="KW-1185">Reference proteome</keyword>
<proteinExistence type="predicted"/>
<dbReference type="EMBL" id="CP036272">
    <property type="protein sequence ID" value="QDT59887.1"/>
    <property type="molecule type" value="Genomic_DNA"/>
</dbReference>
<evidence type="ECO:0000313" key="2">
    <source>
        <dbReference type="Proteomes" id="UP000315003"/>
    </source>
</evidence>
<evidence type="ECO:0000313" key="1">
    <source>
        <dbReference type="EMBL" id="QDT59887.1"/>
    </source>
</evidence>
<name>A0A517SUS7_9BACT</name>
<sequence length="74" mass="7980">MEQVGWSILDGDPSCLACQPLWVPALRGEPQLFLDSWVFVPVGSGGSSVFVFECPHALSLGSVGCSGGWWKLVW</sequence>
<gene>
    <name evidence="1" type="ORF">SV7mr_24000</name>
</gene>
<accession>A0A517SUS7</accession>
<reference evidence="1 2" key="1">
    <citation type="submission" date="2019-02" db="EMBL/GenBank/DDBJ databases">
        <title>Deep-cultivation of Planctomycetes and their phenomic and genomic characterization uncovers novel biology.</title>
        <authorList>
            <person name="Wiegand S."/>
            <person name="Jogler M."/>
            <person name="Boedeker C."/>
            <person name="Pinto D."/>
            <person name="Vollmers J."/>
            <person name="Rivas-Marin E."/>
            <person name="Kohn T."/>
            <person name="Peeters S.H."/>
            <person name="Heuer A."/>
            <person name="Rast P."/>
            <person name="Oberbeckmann S."/>
            <person name="Bunk B."/>
            <person name="Jeske O."/>
            <person name="Meyerdierks A."/>
            <person name="Storesund J.E."/>
            <person name="Kallscheuer N."/>
            <person name="Luecker S."/>
            <person name="Lage O.M."/>
            <person name="Pohl T."/>
            <person name="Merkel B.J."/>
            <person name="Hornburger P."/>
            <person name="Mueller R.-W."/>
            <person name="Bruemmer F."/>
            <person name="Labrenz M."/>
            <person name="Spormann A.M."/>
            <person name="Op den Camp H."/>
            <person name="Overmann J."/>
            <person name="Amann R."/>
            <person name="Jetten M.S.M."/>
            <person name="Mascher T."/>
            <person name="Medema M.H."/>
            <person name="Devos D.P."/>
            <person name="Kaster A.-K."/>
            <person name="Ovreas L."/>
            <person name="Rohde M."/>
            <person name="Galperin M.Y."/>
            <person name="Jogler C."/>
        </authorList>
    </citation>
    <scope>NUCLEOTIDE SEQUENCE [LARGE SCALE GENOMIC DNA]</scope>
    <source>
        <strain evidence="1 2">SV_7m_r</strain>
    </source>
</reference>
<dbReference type="Proteomes" id="UP000315003">
    <property type="component" value="Chromosome"/>
</dbReference>
<protein>
    <submittedName>
        <fullName evidence="1">Uncharacterized protein</fullName>
    </submittedName>
</protein>
<organism evidence="1 2">
    <name type="scientific">Stieleria bergensis</name>
    <dbReference type="NCBI Taxonomy" id="2528025"/>
    <lineage>
        <taxon>Bacteria</taxon>
        <taxon>Pseudomonadati</taxon>
        <taxon>Planctomycetota</taxon>
        <taxon>Planctomycetia</taxon>
        <taxon>Pirellulales</taxon>
        <taxon>Pirellulaceae</taxon>
        <taxon>Stieleria</taxon>
    </lineage>
</organism>
<dbReference type="AlphaFoldDB" id="A0A517SUS7"/>